<keyword evidence="15 21" id="KW-0472">Membrane</keyword>
<evidence type="ECO:0000256" key="16">
    <source>
        <dbReference type="ARBA" id="ARBA00023180"/>
    </source>
</evidence>
<dbReference type="AlphaFoldDB" id="A0AAE1MM74"/>
<dbReference type="InterPro" id="IPR032675">
    <property type="entry name" value="LRR_dom_sf"/>
</dbReference>
<proteinExistence type="inferred from homology"/>
<evidence type="ECO:0000256" key="18">
    <source>
        <dbReference type="ARBA" id="ARBA00048679"/>
    </source>
</evidence>
<keyword evidence="8 21" id="KW-0812">Transmembrane</keyword>
<dbReference type="FunFam" id="3.30.200.20:FF:000260">
    <property type="entry name" value="LRR receptor-like serine/threonine-protein kinase RPK2"/>
    <property type="match status" value="1"/>
</dbReference>
<sequence length="541" mass="59535">MDNFDVGFNFLNGSFPPSLRSWTVLTTLSLRENQFHGGIPAFLSEFSRLSELQLGGNMFGGKIPGSIGALQNLLYGLNLSANGLIGEIPREMGKLVNLLSLDLSQNNLSGSIGVLAELYSLLKVNVSYNSFDGPVPETLMKLLNSDPSSFSGNPGLCVSCSSSNRLNCNQSSHLKPCDDRLKNQKGLSKVQVAMISLGSSIFFGLLLLGVVYMCVCSRKSKQEDDISAREGNSLLLNKVMEATANLSDRFIIGRGAHGVVYKASLDSGEVFAVKKLAFSGNKGKSMDREIQTLGKIRHRNLVKLEDFWTRKDFGLILYTYMQNGSLHEVLHEKHPPPSLEWNVRYKIAIGVAHGLAYLHYDCDPPIVHRDIKPKNILLDSDMEPHIADFGIAKLLDQSSASAPSISVPGTVGYIAPENAYRTANNRESDVYSYGVVLFELMTRKMAVDPSFMEGVDIVNWVRTLWEGTEDVHKIVDSGLAVQFLDSNVLEQATKVLSVALKCTEKDPRLRPTMRDVVKQLEDANPRTRSKKIPSSNSLICG</sequence>
<evidence type="ECO:0000256" key="6">
    <source>
        <dbReference type="ARBA" id="ARBA00022614"/>
    </source>
</evidence>
<organism evidence="23 24">
    <name type="scientific">Acacia crassicarpa</name>
    <name type="common">northern wattle</name>
    <dbReference type="NCBI Taxonomy" id="499986"/>
    <lineage>
        <taxon>Eukaryota</taxon>
        <taxon>Viridiplantae</taxon>
        <taxon>Streptophyta</taxon>
        <taxon>Embryophyta</taxon>
        <taxon>Tracheophyta</taxon>
        <taxon>Spermatophyta</taxon>
        <taxon>Magnoliopsida</taxon>
        <taxon>eudicotyledons</taxon>
        <taxon>Gunneridae</taxon>
        <taxon>Pentapetalae</taxon>
        <taxon>rosids</taxon>
        <taxon>fabids</taxon>
        <taxon>Fabales</taxon>
        <taxon>Fabaceae</taxon>
        <taxon>Caesalpinioideae</taxon>
        <taxon>mimosoid clade</taxon>
        <taxon>Acacieae</taxon>
        <taxon>Acacia</taxon>
    </lineage>
</organism>
<evidence type="ECO:0000256" key="14">
    <source>
        <dbReference type="ARBA" id="ARBA00022989"/>
    </source>
</evidence>
<feature type="compositionally biased region" description="Polar residues" evidence="20">
    <location>
        <begin position="532"/>
        <end position="541"/>
    </location>
</feature>
<comment type="subcellular location">
    <subcellularLocation>
        <location evidence="1">Cell membrane</location>
        <topology evidence="1">Single-pass type I membrane protein</topology>
    </subcellularLocation>
</comment>
<dbReference type="GO" id="GO:0004674">
    <property type="term" value="F:protein serine/threonine kinase activity"/>
    <property type="evidence" value="ECO:0007669"/>
    <property type="project" value="UniProtKB-KW"/>
</dbReference>
<evidence type="ECO:0000256" key="11">
    <source>
        <dbReference type="ARBA" id="ARBA00022741"/>
    </source>
</evidence>
<keyword evidence="7" id="KW-0808">Transferase</keyword>
<evidence type="ECO:0000256" key="21">
    <source>
        <dbReference type="SAM" id="Phobius"/>
    </source>
</evidence>
<reference evidence="23" key="1">
    <citation type="submission" date="2023-10" db="EMBL/GenBank/DDBJ databases">
        <title>Chromosome-level genome of the transformable northern wattle, Acacia crassicarpa.</title>
        <authorList>
            <person name="Massaro I."/>
            <person name="Sinha N.R."/>
            <person name="Poethig S."/>
            <person name="Leichty A.R."/>
        </authorList>
    </citation>
    <scope>NUCLEOTIDE SEQUENCE</scope>
    <source>
        <strain evidence="23">Acra3RX</strain>
        <tissue evidence="23">Leaf</tissue>
    </source>
</reference>
<keyword evidence="14 21" id="KW-1133">Transmembrane helix</keyword>
<dbReference type="PROSITE" id="PS51450">
    <property type="entry name" value="LRR"/>
    <property type="match status" value="1"/>
</dbReference>
<dbReference type="PANTHER" id="PTHR48056">
    <property type="entry name" value="LRR RECEPTOR-LIKE SERINE/THREONINE-PROTEIN KINASE-RELATED"/>
    <property type="match status" value="1"/>
</dbReference>
<feature type="region of interest" description="Disordered" evidence="20">
    <location>
        <begin position="522"/>
        <end position="541"/>
    </location>
</feature>
<comment type="catalytic activity">
    <reaction evidence="17">
        <text>L-threonyl-[protein] + ATP = O-phospho-L-threonyl-[protein] + ADP + H(+)</text>
        <dbReference type="Rhea" id="RHEA:46608"/>
        <dbReference type="Rhea" id="RHEA-COMP:11060"/>
        <dbReference type="Rhea" id="RHEA-COMP:11605"/>
        <dbReference type="ChEBI" id="CHEBI:15378"/>
        <dbReference type="ChEBI" id="CHEBI:30013"/>
        <dbReference type="ChEBI" id="CHEBI:30616"/>
        <dbReference type="ChEBI" id="CHEBI:61977"/>
        <dbReference type="ChEBI" id="CHEBI:456216"/>
        <dbReference type="EC" id="2.7.11.1"/>
    </reaction>
</comment>
<keyword evidence="12" id="KW-0418">Kinase</keyword>
<evidence type="ECO:0000256" key="1">
    <source>
        <dbReference type="ARBA" id="ARBA00004251"/>
    </source>
</evidence>
<dbReference type="InterPro" id="IPR001611">
    <property type="entry name" value="Leu-rich_rpt"/>
</dbReference>
<comment type="similarity">
    <text evidence="2">Belongs to the RLP family.</text>
</comment>
<keyword evidence="24" id="KW-1185">Reference proteome</keyword>
<protein>
    <recommendedName>
        <fullName evidence="3">non-specific serine/threonine protein kinase</fullName>
        <ecNumber evidence="3">2.7.11.1</ecNumber>
    </recommendedName>
</protein>
<evidence type="ECO:0000256" key="4">
    <source>
        <dbReference type="ARBA" id="ARBA00022475"/>
    </source>
</evidence>
<evidence type="ECO:0000256" key="8">
    <source>
        <dbReference type="ARBA" id="ARBA00022692"/>
    </source>
</evidence>
<keyword evidence="9" id="KW-0732">Signal</keyword>
<evidence type="ECO:0000256" key="9">
    <source>
        <dbReference type="ARBA" id="ARBA00022729"/>
    </source>
</evidence>
<dbReference type="FunFam" id="1.10.510.10:FF:000569">
    <property type="entry name" value="Serine/threonine-protein kinase-like protein CCR4"/>
    <property type="match status" value="1"/>
</dbReference>
<dbReference type="FunFam" id="3.80.10.10:FF:000111">
    <property type="entry name" value="LRR receptor-like serine/threonine-protein kinase ERECTA"/>
    <property type="match status" value="1"/>
</dbReference>
<evidence type="ECO:0000256" key="2">
    <source>
        <dbReference type="ARBA" id="ARBA00009592"/>
    </source>
</evidence>
<dbReference type="InterPro" id="IPR008271">
    <property type="entry name" value="Ser/Thr_kinase_AS"/>
</dbReference>
<keyword evidence="13 19" id="KW-0067">ATP-binding</keyword>
<dbReference type="PANTHER" id="PTHR48056:SF23">
    <property type="entry name" value="PROTEIN KINASE DOMAIN-CONTAINING PROTEIN"/>
    <property type="match status" value="1"/>
</dbReference>
<accession>A0AAE1MM74</accession>
<keyword evidence="16" id="KW-0325">Glycoprotein</keyword>
<dbReference type="GO" id="GO:0033612">
    <property type="term" value="F:receptor serine/threonine kinase binding"/>
    <property type="evidence" value="ECO:0007669"/>
    <property type="project" value="TreeGrafter"/>
</dbReference>
<dbReference type="EMBL" id="JAWXYG010000006">
    <property type="protein sequence ID" value="KAK4269560.1"/>
    <property type="molecule type" value="Genomic_DNA"/>
</dbReference>
<keyword evidence="10" id="KW-0677">Repeat</keyword>
<comment type="catalytic activity">
    <reaction evidence="18">
        <text>L-seryl-[protein] + ATP = O-phospho-L-seryl-[protein] + ADP + H(+)</text>
        <dbReference type="Rhea" id="RHEA:17989"/>
        <dbReference type="Rhea" id="RHEA-COMP:9863"/>
        <dbReference type="Rhea" id="RHEA-COMP:11604"/>
        <dbReference type="ChEBI" id="CHEBI:15378"/>
        <dbReference type="ChEBI" id="CHEBI:29999"/>
        <dbReference type="ChEBI" id="CHEBI:30616"/>
        <dbReference type="ChEBI" id="CHEBI:83421"/>
        <dbReference type="ChEBI" id="CHEBI:456216"/>
        <dbReference type="EC" id="2.7.11.1"/>
    </reaction>
</comment>
<dbReference type="GO" id="GO:0005886">
    <property type="term" value="C:plasma membrane"/>
    <property type="evidence" value="ECO:0007669"/>
    <property type="project" value="UniProtKB-SubCell"/>
</dbReference>
<evidence type="ECO:0000256" key="7">
    <source>
        <dbReference type="ARBA" id="ARBA00022679"/>
    </source>
</evidence>
<dbReference type="SMART" id="SM00220">
    <property type="entry name" value="S_TKc"/>
    <property type="match status" value="1"/>
</dbReference>
<keyword evidence="6" id="KW-0433">Leucine-rich repeat</keyword>
<evidence type="ECO:0000256" key="13">
    <source>
        <dbReference type="ARBA" id="ARBA00022840"/>
    </source>
</evidence>
<dbReference type="InterPro" id="IPR050647">
    <property type="entry name" value="Plant_LRR-RLKs"/>
</dbReference>
<evidence type="ECO:0000259" key="22">
    <source>
        <dbReference type="PROSITE" id="PS50011"/>
    </source>
</evidence>
<dbReference type="Pfam" id="PF00069">
    <property type="entry name" value="Pkinase"/>
    <property type="match status" value="1"/>
</dbReference>
<evidence type="ECO:0000256" key="3">
    <source>
        <dbReference type="ARBA" id="ARBA00012513"/>
    </source>
</evidence>
<dbReference type="GO" id="GO:0006950">
    <property type="term" value="P:response to stress"/>
    <property type="evidence" value="ECO:0007669"/>
    <property type="project" value="UniProtKB-ARBA"/>
</dbReference>
<dbReference type="InterPro" id="IPR011009">
    <property type="entry name" value="Kinase-like_dom_sf"/>
</dbReference>
<evidence type="ECO:0000256" key="20">
    <source>
        <dbReference type="SAM" id="MobiDB-lite"/>
    </source>
</evidence>
<evidence type="ECO:0000313" key="24">
    <source>
        <dbReference type="Proteomes" id="UP001293593"/>
    </source>
</evidence>
<dbReference type="InterPro" id="IPR000719">
    <property type="entry name" value="Prot_kinase_dom"/>
</dbReference>
<evidence type="ECO:0000256" key="15">
    <source>
        <dbReference type="ARBA" id="ARBA00023136"/>
    </source>
</evidence>
<keyword evidence="11 19" id="KW-0547">Nucleotide-binding</keyword>
<dbReference type="Proteomes" id="UP001293593">
    <property type="component" value="Unassembled WGS sequence"/>
</dbReference>
<keyword evidence="4" id="KW-1003">Cell membrane</keyword>
<comment type="caution">
    <text evidence="23">The sequence shown here is derived from an EMBL/GenBank/DDBJ whole genome shotgun (WGS) entry which is preliminary data.</text>
</comment>
<dbReference type="SUPFAM" id="SSF52058">
    <property type="entry name" value="L domain-like"/>
    <property type="match status" value="1"/>
</dbReference>
<dbReference type="InterPro" id="IPR017441">
    <property type="entry name" value="Protein_kinase_ATP_BS"/>
</dbReference>
<dbReference type="PROSITE" id="PS50011">
    <property type="entry name" value="PROTEIN_KINASE_DOM"/>
    <property type="match status" value="1"/>
</dbReference>
<feature type="binding site" evidence="19">
    <location>
        <position position="275"/>
    </location>
    <ligand>
        <name>ATP</name>
        <dbReference type="ChEBI" id="CHEBI:30616"/>
    </ligand>
</feature>
<dbReference type="Gene3D" id="1.10.510.10">
    <property type="entry name" value="Transferase(Phosphotransferase) domain 1"/>
    <property type="match status" value="1"/>
</dbReference>
<feature type="domain" description="Protein kinase" evidence="22">
    <location>
        <begin position="246"/>
        <end position="527"/>
    </location>
</feature>
<dbReference type="SUPFAM" id="SSF56112">
    <property type="entry name" value="Protein kinase-like (PK-like)"/>
    <property type="match status" value="1"/>
</dbReference>
<evidence type="ECO:0000256" key="17">
    <source>
        <dbReference type="ARBA" id="ARBA00047899"/>
    </source>
</evidence>
<keyword evidence="5" id="KW-0723">Serine/threonine-protein kinase</keyword>
<evidence type="ECO:0000256" key="19">
    <source>
        <dbReference type="PROSITE-ProRule" id="PRU10141"/>
    </source>
</evidence>
<evidence type="ECO:0000313" key="23">
    <source>
        <dbReference type="EMBL" id="KAK4269560.1"/>
    </source>
</evidence>
<evidence type="ECO:0000256" key="12">
    <source>
        <dbReference type="ARBA" id="ARBA00022777"/>
    </source>
</evidence>
<dbReference type="PROSITE" id="PS00107">
    <property type="entry name" value="PROTEIN_KINASE_ATP"/>
    <property type="match status" value="1"/>
</dbReference>
<feature type="transmembrane region" description="Helical" evidence="21">
    <location>
        <begin position="190"/>
        <end position="213"/>
    </location>
</feature>
<dbReference type="PROSITE" id="PS00108">
    <property type="entry name" value="PROTEIN_KINASE_ST"/>
    <property type="match status" value="1"/>
</dbReference>
<evidence type="ECO:0000256" key="5">
    <source>
        <dbReference type="ARBA" id="ARBA00022527"/>
    </source>
</evidence>
<dbReference type="Gene3D" id="3.30.200.20">
    <property type="entry name" value="Phosphorylase Kinase, domain 1"/>
    <property type="match status" value="1"/>
</dbReference>
<dbReference type="Gene3D" id="3.80.10.10">
    <property type="entry name" value="Ribonuclease Inhibitor"/>
    <property type="match status" value="1"/>
</dbReference>
<name>A0AAE1MM74_9FABA</name>
<dbReference type="GO" id="GO:0005524">
    <property type="term" value="F:ATP binding"/>
    <property type="evidence" value="ECO:0007669"/>
    <property type="project" value="UniProtKB-UniRule"/>
</dbReference>
<evidence type="ECO:0000256" key="10">
    <source>
        <dbReference type="ARBA" id="ARBA00022737"/>
    </source>
</evidence>
<gene>
    <name evidence="23" type="ORF">QN277_022701</name>
</gene>
<dbReference type="EC" id="2.7.11.1" evidence="3"/>